<dbReference type="GO" id="GO:0046872">
    <property type="term" value="F:metal ion binding"/>
    <property type="evidence" value="ECO:0007669"/>
    <property type="project" value="UniProtKB-KW"/>
</dbReference>
<dbReference type="Pfam" id="PF01351">
    <property type="entry name" value="RNase_HII"/>
    <property type="match status" value="1"/>
</dbReference>
<dbReference type="InterPro" id="IPR023160">
    <property type="entry name" value="RNase_HII_hlx-loop-hlx_cap_dom"/>
</dbReference>
<name>A0A316UG70_9BASI</name>
<evidence type="ECO:0000256" key="1">
    <source>
        <dbReference type="ARBA" id="ARBA00000077"/>
    </source>
</evidence>
<keyword evidence="7 8" id="KW-0378">Hydrolase</keyword>
<comment type="similarity">
    <text evidence="3">Belongs to the RNase HII family. Eukaryotic subfamily.</text>
</comment>
<dbReference type="InterPro" id="IPR036397">
    <property type="entry name" value="RNaseH_sf"/>
</dbReference>
<keyword evidence="4 8" id="KW-0540">Nuclease</keyword>
<feature type="binding site" evidence="8">
    <location>
        <position position="61"/>
    </location>
    <ligand>
        <name>a divalent metal cation</name>
        <dbReference type="ChEBI" id="CHEBI:60240"/>
    </ligand>
</feature>
<comment type="catalytic activity">
    <reaction evidence="1 8 9">
        <text>Endonucleolytic cleavage to 5'-phosphomonoester.</text>
        <dbReference type="EC" id="3.1.26.4"/>
    </reaction>
</comment>
<dbReference type="OrthoDB" id="7462577at2759"/>
<feature type="binding site" evidence="8">
    <location>
        <position position="168"/>
    </location>
    <ligand>
        <name>a divalent metal cation</name>
        <dbReference type="ChEBI" id="CHEBI:60240"/>
    </ligand>
</feature>
<sequence length="417" mass="43730">SQSQSQSQSQSDSQSQVDAVLVASTPPVPSVHGSPLVDSYTYQSPVPSQARGVPCILGVDEAGRGPVLGPLVYGVAYCPASFSDELKGVGFADSKALTAERRDALLAALINHPDQLGWATQTMSPQDISAGMLRKRPFNLNQQSTEATVHLIHSILSSGVDISEIFVDTVGDPATYCKTLKSFFPQAKYKHIEWTVTSKADAIYPIVGAASIAAKVTRDRWVEDWRYAESVGDQSTAGETQAGPSTSALEETAPASPTKGSKKRKKPDAPIITSDTPHAFWHEFGSGYPGDPGTVAYLQRTIDPVFGWPGVVRFSWATIKTLLEEKRTVKGAASSAGATRASKAVNGGAGPATIGDAANTVAPFLTSTGSLPPPVGQPRGYKIKWIDEPAQITSFFAAKGGTPSNGSSAGSGDPVAL</sequence>
<dbReference type="FunFam" id="1.10.10.460:FF:000001">
    <property type="entry name" value="Ribonuclease"/>
    <property type="match status" value="1"/>
</dbReference>
<dbReference type="Proteomes" id="UP000245942">
    <property type="component" value="Unassembled WGS sequence"/>
</dbReference>
<accession>A0A316UG70</accession>
<evidence type="ECO:0000256" key="2">
    <source>
        <dbReference type="ARBA" id="ARBA00001946"/>
    </source>
</evidence>
<dbReference type="InterPro" id="IPR001352">
    <property type="entry name" value="RNase_HII/HIII"/>
</dbReference>
<evidence type="ECO:0000256" key="5">
    <source>
        <dbReference type="ARBA" id="ARBA00022723"/>
    </source>
</evidence>
<dbReference type="SUPFAM" id="SSF53098">
    <property type="entry name" value="Ribonuclease H-like"/>
    <property type="match status" value="2"/>
</dbReference>
<comment type="cofactor">
    <cofactor evidence="2">
        <name>Mg(2+)</name>
        <dbReference type="ChEBI" id="CHEBI:18420"/>
    </cofactor>
</comment>
<keyword evidence="13" id="KW-1185">Reference proteome</keyword>
<feature type="region of interest" description="Disordered" evidence="10">
    <location>
        <begin position="232"/>
        <end position="274"/>
    </location>
</feature>
<organism evidence="12 13">
    <name type="scientific">Pseudomicrostroma glucosiphilum</name>
    <dbReference type="NCBI Taxonomy" id="1684307"/>
    <lineage>
        <taxon>Eukaryota</taxon>
        <taxon>Fungi</taxon>
        <taxon>Dikarya</taxon>
        <taxon>Basidiomycota</taxon>
        <taxon>Ustilaginomycotina</taxon>
        <taxon>Exobasidiomycetes</taxon>
        <taxon>Microstromatales</taxon>
        <taxon>Microstromatales incertae sedis</taxon>
        <taxon>Pseudomicrostroma</taxon>
    </lineage>
</organism>
<dbReference type="InterPro" id="IPR024567">
    <property type="entry name" value="RNase_HII/HIII_dom"/>
</dbReference>
<dbReference type="PROSITE" id="PS51975">
    <property type="entry name" value="RNASE_H_2"/>
    <property type="match status" value="1"/>
</dbReference>
<dbReference type="InterPro" id="IPR012337">
    <property type="entry name" value="RNaseH-like_sf"/>
</dbReference>
<keyword evidence="5 8" id="KW-0479">Metal-binding</keyword>
<evidence type="ECO:0000256" key="7">
    <source>
        <dbReference type="ARBA" id="ARBA00022801"/>
    </source>
</evidence>
<dbReference type="GO" id="GO:0006298">
    <property type="term" value="P:mismatch repair"/>
    <property type="evidence" value="ECO:0007669"/>
    <property type="project" value="TreeGrafter"/>
</dbReference>
<evidence type="ECO:0000256" key="4">
    <source>
        <dbReference type="ARBA" id="ARBA00022722"/>
    </source>
</evidence>
<dbReference type="GO" id="GO:0043137">
    <property type="term" value="P:DNA replication, removal of RNA primer"/>
    <property type="evidence" value="ECO:0007669"/>
    <property type="project" value="TreeGrafter"/>
</dbReference>
<comment type="cofactor">
    <cofactor evidence="8">
        <name>Mn(2+)</name>
        <dbReference type="ChEBI" id="CHEBI:29035"/>
    </cofactor>
    <cofactor evidence="8">
        <name>Mg(2+)</name>
        <dbReference type="ChEBI" id="CHEBI:18420"/>
    </cofactor>
    <text evidence="8">Manganese or magnesium. Binds 1 divalent metal ion per monomer in the absence of substrate. May bind a second metal ion after substrate binding.</text>
</comment>
<dbReference type="EC" id="3.1.26.4" evidence="9"/>
<dbReference type="GO" id="GO:0004523">
    <property type="term" value="F:RNA-DNA hybrid ribonuclease activity"/>
    <property type="evidence" value="ECO:0007669"/>
    <property type="project" value="UniProtKB-UniRule"/>
</dbReference>
<evidence type="ECO:0000313" key="13">
    <source>
        <dbReference type="Proteomes" id="UP000245942"/>
    </source>
</evidence>
<feature type="compositionally biased region" description="Polar residues" evidence="10">
    <location>
        <begin position="232"/>
        <end position="249"/>
    </location>
</feature>
<dbReference type="CDD" id="cd07181">
    <property type="entry name" value="RNase_HII_eukaryota_like"/>
    <property type="match status" value="1"/>
</dbReference>
<dbReference type="Gene3D" id="1.10.10.460">
    <property type="entry name" value="Ribonuclease hii. Domain 2"/>
    <property type="match status" value="1"/>
</dbReference>
<keyword evidence="6 8" id="KW-0255">Endonuclease</keyword>
<feature type="region of interest" description="Disordered" evidence="10">
    <location>
        <begin position="1"/>
        <end position="22"/>
    </location>
</feature>
<feature type="binding site" evidence="8">
    <location>
        <position position="60"/>
    </location>
    <ligand>
        <name>a divalent metal cation</name>
        <dbReference type="ChEBI" id="CHEBI:60240"/>
    </ligand>
</feature>
<feature type="domain" description="RNase H type-2" evidence="11">
    <location>
        <begin position="54"/>
        <end position="328"/>
    </location>
</feature>
<dbReference type="GO" id="GO:0032299">
    <property type="term" value="C:ribonuclease H2 complex"/>
    <property type="evidence" value="ECO:0007669"/>
    <property type="project" value="TreeGrafter"/>
</dbReference>
<evidence type="ECO:0000256" key="9">
    <source>
        <dbReference type="RuleBase" id="RU003515"/>
    </source>
</evidence>
<evidence type="ECO:0000256" key="10">
    <source>
        <dbReference type="SAM" id="MobiDB-lite"/>
    </source>
</evidence>
<dbReference type="EMBL" id="KZ819321">
    <property type="protein sequence ID" value="PWN24200.1"/>
    <property type="molecule type" value="Genomic_DNA"/>
</dbReference>
<dbReference type="AlphaFoldDB" id="A0A316UG70"/>
<dbReference type="GeneID" id="37011572"/>
<dbReference type="PANTHER" id="PTHR10954:SF7">
    <property type="entry name" value="RIBONUCLEASE H2 SUBUNIT A"/>
    <property type="match status" value="1"/>
</dbReference>
<feature type="compositionally biased region" description="Low complexity" evidence="10">
    <location>
        <begin position="1"/>
        <end position="16"/>
    </location>
</feature>
<dbReference type="RefSeq" id="XP_025351360.1">
    <property type="nucleotide sequence ID" value="XM_025489838.1"/>
</dbReference>
<reference evidence="12 13" key="1">
    <citation type="journal article" date="2018" name="Mol. Biol. Evol.">
        <title>Broad Genomic Sampling Reveals a Smut Pathogenic Ancestry of the Fungal Clade Ustilaginomycotina.</title>
        <authorList>
            <person name="Kijpornyongpan T."/>
            <person name="Mondo S.J."/>
            <person name="Barry K."/>
            <person name="Sandor L."/>
            <person name="Lee J."/>
            <person name="Lipzen A."/>
            <person name="Pangilinan J."/>
            <person name="LaButti K."/>
            <person name="Hainaut M."/>
            <person name="Henrissat B."/>
            <person name="Grigoriev I.V."/>
            <person name="Spatafora J.W."/>
            <person name="Aime M.C."/>
        </authorList>
    </citation>
    <scope>NUCLEOTIDE SEQUENCE [LARGE SCALE GENOMIC DNA]</scope>
    <source>
        <strain evidence="12 13">MCA 4718</strain>
    </source>
</reference>
<gene>
    <name evidence="12" type="ORF">BCV69DRAFT_232478</name>
</gene>
<evidence type="ECO:0000259" key="11">
    <source>
        <dbReference type="PROSITE" id="PS51975"/>
    </source>
</evidence>
<feature type="region of interest" description="Disordered" evidence="10">
    <location>
        <begin position="397"/>
        <end position="417"/>
    </location>
</feature>
<feature type="non-terminal residue" evidence="12">
    <location>
        <position position="417"/>
    </location>
</feature>
<dbReference type="PANTHER" id="PTHR10954">
    <property type="entry name" value="RIBONUCLEASE H2 SUBUNIT A"/>
    <property type="match status" value="1"/>
</dbReference>
<feature type="non-terminal residue" evidence="12">
    <location>
        <position position="1"/>
    </location>
</feature>
<evidence type="ECO:0000256" key="6">
    <source>
        <dbReference type="ARBA" id="ARBA00022759"/>
    </source>
</evidence>
<evidence type="ECO:0000313" key="12">
    <source>
        <dbReference type="EMBL" id="PWN24200.1"/>
    </source>
</evidence>
<protein>
    <recommendedName>
        <fullName evidence="9">Ribonuclease</fullName>
        <ecNumber evidence="9">3.1.26.4</ecNumber>
    </recommendedName>
</protein>
<evidence type="ECO:0000256" key="8">
    <source>
        <dbReference type="PROSITE-ProRule" id="PRU01319"/>
    </source>
</evidence>
<proteinExistence type="inferred from homology"/>
<dbReference type="STRING" id="1684307.A0A316UG70"/>
<dbReference type="Gene3D" id="3.30.420.10">
    <property type="entry name" value="Ribonuclease H-like superfamily/Ribonuclease H"/>
    <property type="match status" value="1"/>
</dbReference>
<dbReference type="FunFam" id="3.30.420.10:FF:000016">
    <property type="entry name" value="Ribonuclease"/>
    <property type="match status" value="1"/>
</dbReference>
<evidence type="ECO:0000256" key="3">
    <source>
        <dbReference type="ARBA" id="ARBA00007058"/>
    </source>
</evidence>
<comment type="function">
    <text evidence="9">Endonuclease that specifically degrades the RNA of RNA-DNA hybrids.</text>
</comment>
<dbReference type="GO" id="GO:0003723">
    <property type="term" value="F:RNA binding"/>
    <property type="evidence" value="ECO:0007669"/>
    <property type="project" value="UniProtKB-UniRule"/>
</dbReference>